<keyword evidence="10" id="KW-0460">Magnesium</keyword>
<dbReference type="AlphaFoldDB" id="A0A6L9E8M2"/>
<keyword evidence="6" id="KW-0328">Glycosyltransferase</keyword>
<evidence type="ECO:0000256" key="2">
    <source>
        <dbReference type="ARBA" id="ARBA00001946"/>
    </source>
</evidence>
<evidence type="ECO:0000256" key="9">
    <source>
        <dbReference type="ARBA" id="ARBA00022723"/>
    </source>
</evidence>
<dbReference type="PANTHER" id="PTHR13872:SF1">
    <property type="entry name" value="DOLICHYL-DIPHOSPHOOLIGOSACCHARIDE--PROTEIN GLYCOSYLTRANSFERASE SUBUNIT STT3B"/>
    <property type="match status" value="1"/>
</dbReference>
<keyword evidence="13" id="KW-0464">Manganese</keyword>
<keyword evidence="7" id="KW-0808">Transferase</keyword>
<comment type="similarity">
    <text evidence="5">Belongs to the STT3 family.</text>
</comment>
<evidence type="ECO:0000313" key="17">
    <source>
        <dbReference type="EMBL" id="NAS11127.1"/>
    </source>
</evidence>
<dbReference type="InterPro" id="IPR048999">
    <property type="entry name" value="STT3-PglB_core"/>
</dbReference>
<organism evidence="17 18">
    <name type="scientific">Poritiphilus flavus</name>
    <dbReference type="NCBI Taxonomy" id="2697053"/>
    <lineage>
        <taxon>Bacteria</taxon>
        <taxon>Pseudomonadati</taxon>
        <taxon>Bacteroidota</taxon>
        <taxon>Flavobacteriia</taxon>
        <taxon>Flavobacteriales</taxon>
        <taxon>Flavobacteriaceae</taxon>
        <taxon>Poritiphilus</taxon>
    </lineage>
</organism>
<comment type="caution">
    <text evidence="17">The sequence shown here is derived from an EMBL/GenBank/DDBJ whole genome shotgun (WGS) entry which is preliminary data.</text>
</comment>
<dbReference type="GO" id="GO:0012505">
    <property type="term" value="C:endomembrane system"/>
    <property type="evidence" value="ECO:0007669"/>
    <property type="project" value="UniProtKB-SubCell"/>
</dbReference>
<comment type="subcellular location">
    <subcellularLocation>
        <location evidence="3">Endomembrane system</location>
        <topology evidence="3">Multi-pass membrane protein</topology>
    </subcellularLocation>
</comment>
<dbReference type="Proteomes" id="UP000475249">
    <property type="component" value="Unassembled WGS sequence"/>
</dbReference>
<gene>
    <name evidence="17" type="ORF">GTQ38_03890</name>
</gene>
<feature type="domain" description="Oligosaccharyl transferase STT3 N-terminal" evidence="15">
    <location>
        <begin position="57"/>
        <end position="398"/>
    </location>
</feature>
<evidence type="ECO:0000259" key="16">
    <source>
        <dbReference type="Pfam" id="PF21436"/>
    </source>
</evidence>
<dbReference type="GO" id="GO:0046872">
    <property type="term" value="F:metal ion binding"/>
    <property type="evidence" value="ECO:0007669"/>
    <property type="project" value="UniProtKB-KW"/>
</dbReference>
<dbReference type="Pfam" id="PF02516">
    <property type="entry name" value="STT3"/>
    <property type="match status" value="1"/>
</dbReference>
<feature type="transmembrane region" description="Helical" evidence="14">
    <location>
        <begin position="227"/>
        <end position="244"/>
    </location>
</feature>
<feature type="transmembrane region" description="Helical" evidence="14">
    <location>
        <begin position="24"/>
        <end position="42"/>
    </location>
</feature>
<evidence type="ECO:0000256" key="6">
    <source>
        <dbReference type="ARBA" id="ARBA00022676"/>
    </source>
</evidence>
<feature type="transmembrane region" description="Helical" evidence="14">
    <location>
        <begin position="355"/>
        <end position="373"/>
    </location>
</feature>
<evidence type="ECO:0000259" key="15">
    <source>
        <dbReference type="Pfam" id="PF02516"/>
    </source>
</evidence>
<dbReference type="RefSeq" id="WP_161434174.1">
    <property type="nucleotide sequence ID" value="NZ_WXYO01000002.1"/>
</dbReference>
<feature type="transmembrane region" description="Helical" evidence="14">
    <location>
        <begin position="307"/>
        <end position="325"/>
    </location>
</feature>
<keyword evidence="18" id="KW-1185">Reference proteome</keyword>
<comment type="pathway">
    <text evidence="4">Protein modification; protein glycosylation.</text>
</comment>
<feature type="domain" description="STT3/PglB/AglB core" evidence="16">
    <location>
        <begin position="432"/>
        <end position="578"/>
    </location>
</feature>
<evidence type="ECO:0000256" key="8">
    <source>
        <dbReference type="ARBA" id="ARBA00022692"/>
    </source>
</evidence>
<accession>A0A6L9E8M2</accession>
<feature type="transmembrane region" description="Helical" evidence="14">
    <location>
        <begin position="203"/>
        <end position="221"/>
    </location>
</feature>
<evidence type="ECO:0000256" key="14">
    <source>
        <dbReference type="SAM" id="Phobius"/>
    </source>
</evidence>
<dbReference type="Gene3D" id="3.40.1380.40">
    <property type="match status" value="1"/>
</dbReference>
<evidence type="ECO:0000256" key="3">
    <source>
        <dbReference type="ARBA" id="ARBA00004127"/>
    </source>
</evidence>
<feature type="transmembrane region" description="Helical" evidence="14">
    <location>
        <begin position="256"/>
        <end position="279"/>
    </location>
</feature>
<evidence type="ECO:0000256" key="10">
    <source>
        <dbReference type="ARBA" id="ARBA00022842"/>
    </source>
</evidence>
<evidence type="ECO:0000256" key="13">
    <source>
        <dbReference type="ARBA" id="ARBA00023211"/>
    </source>
</evidence>
<dbReference type="InterPro" id="IPR003674">
    <property type="entry name" value="Oligo_trans_STT3"/>
</dbReference>
<evidence type="ECO:0000313" key="18">
    <source>
        <dbReference type="Proteomes" id="UP000475249"/>
    </source>
</evidence>
<evidence type="ECO:0000256" key="11">
    <source>
        <dbReference type="ARBA" id="ARBA00022989"/>
    </source>
</evidence>
<name>A0A6L9E8M2_9FLAO</name>
<evidence type="ECO:0000256" key="4">
    <source>
        <dbReference type="ARBA" id="ARBA00004922"/>
    </source>
</evidence>
<sequence>MLKQASKESSENVSTDIDPGPKPWYSWLLLIAIVIFAIYLRYEDFSVWKKDKANFQYEGEYQMANFDSYYYLQIAKELQQGTYDSHQEKRRVPNGAQNPVIPPLLPLLAVTLSSVSNVPVATVAIFLPVVLASLLAPLVFMFSLKLHFNRIAALVAALFSILSLTYIIRSRIGVFDTDSLNVVFVLLNSYLIYQFAEIKDKRRYLFLGLAALSAFLFYIWWDTASSVVVISALFPLTVALLFFYKTKRTLLKYGVILLLLSVSAYFIGDQIVLLFKLLFDNIDARFPRNMSISELDSVSIADFIQKTSSNTFLFICMLIGLVALCRKLKLKSLFFVVPILMAIAAFLVGNRFVSFAAPILGLGIGYGVQMLFNQKKSIKPKIATIIAIGIAIIGIGSSYKTITAGHQKTAASQNISLLNALKQYTPKGCNIWTDWDLGYQIHYYLNRGTYADGGFTDGEISYYASFPFAVDNLTVSANFMRFYNENGIEGMNVLYNSLSGVENTFIFLREVLSLKPKEAETWLMETHKEGLLPETDTLKTPRQWTSFLFPKATEDIYLFIHYRMTQTAAWFKQGNSDLKTGETKGLPLFLTFNALREQGNEIKNNQVSLNRNTGVMDYFNQKRYFRSLATFTGDTIERQSYGLSRRLSNSGKDNRFVFQWDKRTGFGAAMSAEMANTTLVKLYLLQEKSPHFEAVVLNSPEYQIWKVKGNAYEIE</sequence>
<keyword evidence="8 14" id="KW-0812">Transmembrane</keyword>
<comment type="cofactor">
    <cofactor evidence="1">
        <name>Mn(2+)</name>
        <dbReference type="ChEBI" id="CHEBI:29035"/>
    </cofactor>
</comment>
<evidence type="ECO:0000256" key="5">
    <source>
        <dbReference type="ARBA" id="ARBA00010810"/>
    </source>
</evidence>
<reference evidence="17 18" key="1">
    <citation type="submission" date="2020-01" db="EMBL/GenBank/DDBJ databases">
        <title>Bacteria diversity of Porities sp.</title>
        <authorList>
            <person name="Wang G."/>
        </authorList>
    </citation>
    <scope>NUCLEOTIDE SEQUENCE [LARGE SCALE GENOMIC DNA]</scope>
    <source>
        <strain evidence="17 18">R33</strain>
    </source>
</reference>
<dbReference type="EMBL" id="WXYO01000002">
    <property type="protein sequence ID" value="NAS11127.1"/>
    <property type="molecule type" value="Genomic_DNA"/>
</dbReference>
<evidence type="ECO:0000256" key="7">
    <source>
        <dbReference type="ARBA" id="ARBA00022679"/>
    </source>
</evidence>
<keyword evidence="12 14" id="KW-0472">Membrane</keyword>
<feature type="transmembrane region" description="Helical" evidence="14">
    <location>
        <begin position="151"/>
        <end position="168"/>
    </location>
</feature>
<dbReference type="Pfam" id="PF21436">
    <property type="entry name" value="STT3-PglB_core"/>
    <property type="match status" value="1"/>
</dbReference>
<keyword evidence="11 14" id="KW-1133">Transmembrane helix</keyword>
<keyword evidence="9" id="KW-0479">Metal-binding</keyword>
<evidence type="ECO:0008006" key="19">
    <source>
        <dbReference type="Google" id="ProtNLM"/>
    </source>
</evidence>
<evidence type="ECO:0000256" key="12">
    <source>
        <dbReference type="ARBA" id="ARBA00023136"/>
    </source>
</evidence>
<protein>
    <recommendedName>
        <fullName evidence="19">Oligosaccharyl transferase STT3 subunit</fullName>
    </recommendedName>
</protein>
<dbReference type="InterPro" id="IPR048307">
    <property type="entry name" value="STT3_N"/>
</dbReference>
<feature type="transmembrane region" description="Helical" evidence="14">
    <location>
        <begin position="332"/>
        <end position="349"/>
    </location>
</feature>
<dbReference type="UniPathway" id="UPA00378"/>
<dbReference type="GO" id="GO:0016020">
    <property type="term" value="C:membrane"/>
    <property type="evidence" value="ECO:0007669"/>
    <property type="project" value="InterPro"/>
</dbReference>
<dbReference type="PANTHER" id="PTHR13872">
    <property type="entry name" value="DOLICHYL-DIPHOSPHOOLIGOSACCHARIDE--PROTEIN GLYCOSYLTRANSFERASE SUBUNIT"/>
    <property type="match status" value="1"/>
</dbReference>
<feature type="transmembrane region" description="Helical" evidence="14">
    <location>
        <begin position="124"/>
        <end position="144"/>
    </location>
</feature>
<feature type="transmembrane region" description="Helical" evidence="14">
    <location>
        <begin position="382"/>
        <end position="399"/>
    </location>
</feature>
<proteinExistence type="inferred from homology"/>
<evidence type="ECO:0000256" key="1">
    <source>
        <dbReference type="ARBA" id="ARBA00001936"/>
    </source>
</evidence>
<dbReference type="GO" id="GO:0004576">
    <property type="term" value="F:oligosaccharyl transferase activity"/>
    <property type="evidence" value="ECO:0007669"/>
    <property type="project" value="InterPro"/>
</dbReference>
<comment type="cofactor">
    <cofactor evidence="2">
        <name>Mg(2+)</name>
        <dbReference type="ChEBI" id="CHEBI:18420"/>
    </cofactor>
</comment>